<dbReference type="AlphaFoldDB" id="A0A1G2ML60"/>
<dbReference type="GO" id="GO:0003677">
    <property type="term" value="F:DNA binding"/>
    <property type="evidence" value="ECO:0007669"/>
    <property type="project" value="UniProtKB-UniRule"/>
</dbReference>
<keyword evidence="1" id="KW-0229">DNA integration</keyword>
<dbReference type="InterPro" id="IPR004107">
    <property type="entry name" value="Integrase_SAM-like_N"/>
</dbReference>
<name>A0A1G2ML60_9BACT</name>
<feature type="domain" description="Core-binding (CB)" evidence="6">
    <location>
        <begin position="11"/>
        <end position="108"/>
    </location>
</feature>
<sequence>MQSEKPQTNILGVLPHNKEFLNYLDTRNYSSKTIYSYKRDLLIFANFLSDILKIEFVAISKHHIDEYKTYLLSQERKTSRGVKAKGILNAGSINRALTALRSYILFLADYNYEAPIDPSYIRLVKLPHKPVQAAKSVDLERLVEAPSKFEKDKMVALRNRAALETLFASGMRISELISLKKAQIDGTGRIFIG</sequence>
<evidence type="ECO:0000259" key="5">
    <source>
        <dbReference type="PROSITE" id="PS51898"/>
    </source>
</evidence>
<dbReference type="STRING" id="1802306.A3C72_02475"/>
<dbReference type="PROSITE" id="PS51900">
    <property type="entry name" value="CB"/>
    <property type="match status" value="1"/>
</dbReference>
<dbReference type="InterPro" id="IPR002104">
    <property type="entry name" value="Integrase_catalytic"/>
</dbReference>
<dbReference type="Proteomes" id="UP000177130">
    <property type="component" value="Unassembled WGS sequence"/>
</dbReference>
<dbReference type="PROSITE" id="PS51898">
    <property type="entry name" value="TYR_RECOMBINASE"/>
    <property type="match status" value="1"/>
</dbReference>
<dbReference type="InterPro" id="IPR011010">
    <property type="entry name" value="DNA_brk_join_enz"/>
</dbReference>
<evidence type="ECO:0000256" key="3">
    <source>
        <dbReference type="ARBA" id="ARBA00023172"/>
    </source>
</evidence>
<keyword evidence="2 4" id="KW-0238">DNA-binding</keyword>
<reference evidence="7 8" key="1">
    <citation type="journal article" date="2016" name="Nat. Commun.">
        <title>Thousands of microbial genomes shed light on interconnected biogeochemical processes in an aquifer system.</title>
        <authorList>
            <person name="Anantharaman K."/>
            <person name="Brown C.T."/>
            <person name="Hug L.A."/>
            <person name="Sharon I."/>
            <person name="Castelle C.J."/>
            <person name="Probst A.J."/>
            <person name="Thomas B.C."/>
            <person name="Singh A."/>
            <person name="Wilkins M.J."/>
            <person name="Karaoz U."/>
            <person name="Brodie E.L."/>
            <person name="Williams K.H."/>
            <person name="Hubbard S.S."/>
            <person name="Banfield J.F."/>
        </authorList>
    </citation>
    <scope>NUCLEOTIDE SEQUENCE [LARGE SCALE GENOMIC DNA]</scope>
</reference>
<dbReference type="GO" id="GO:0015074">
    <property type="term" value="P:DNA integration"/>
    <property type="evidence" value="ECO:0007669"/>
    <property type="project" value="UniProtKB-KW"/>
</dbReference>
<accession>A0A1G2ML60</accession>
<evidence type="ECO:0000313" key="8">
    <source>
        <dbReference type="Proteomes" id="UP000177130"/>
    </source>
</evidence>
<dbReference type="InterPro" id="IPR010998">
    <property type="entry name" value="Integrase_recombinase_N"/>
</dbReference>
<dbReference type="SUPFAM" id="SSF56349">
    <property type="entry name" value="DNA breaking-rejoining enzymes"/>
    <property type="match status" value="1"/>
</dbReference>
<dbReference type="Pfam" id="PF02899">
    <property type="entry name" value="Phage_int_SAM_1"/>
    <property type="match status" value="1"/>
</dbReference>
<dbReference type="InterPro" id="IPR013762">
    <property type="entry name" value="Integrase-like_cat_sf"/>
</dbReference>
<comment type="caution">
    <text evidence="7">The sequence shown here is derived from an EMBL/GenBank/DDBJ whole genome shotgun (WGS) entry which is preliminary data.</text>
</comment>
<evidence type="ECO:0008006" key="9">
    <source>
        <dbReference type="Google" id="ProtNLM"/>
    </source>
</evidence>
<evidence type="ECO:0000313" key="7">
    <source>
        <dbReference type="EMBL" id="OHA23751.1"/>
    </source>
</evidence>
<feature type="domain" description="Tyr recombinase" evidence="5">
    <location>
        <begin position="128"/>
        <end position="193"/>
    </location>
</feature>
<dbReference type="EMBL" id="MHRK01000027">
    <property type="protein sequence ID" value="OHA23751.1"/>
    <property type="molecule type" value="Genomic_DNA"/>
</dbReference>
<evidence type="ECO:0000256" key="4">
    <source>
        <dbReference type="PROSITE-ProRule" id="PRU01248"/>
    </source>
</evidence>
<organism evidence="7 8">
    <name type="scientific">Candidatus Taylorbacteria bacterium RIFCSPHIGHO2_02_FULL_43_32b</name>
    <dbReference type="NCBI Taxonomy" id="1802306"/>
    <lineage>
        <taxon>Bacteria</taxon>
        <taxon>Candidatus Tayloriibacteriota</taxon>
    </lineage>
</organism>
<proteinExistence type="predicted"/>
<dbReference type="GO" id="GO:0006310">
    <property type="term" value="P:DNA recombination"/>
    <property type="evidence" value="ECO:0007669"/>
    <property type="project" value="UniProtKB-KW"/>
</dbReference>
<protein>
    <recommendedName>
        <fullName evidence="9">Core-binding (CB) domain-containing protein</fullName>
    </recommendedName>
</protein>
<dbReference type="InterPro" id="IPR044068">
    <property type="entry name" value="CB"/>
</dbReference>
<dbReference type="Gene3D" id="1.10.150.130">
    <property type="match status" value="1"/>
</dbReference>
<evidence type="ECO:0000259" key="6">
    <source>
        <dbReference type="PROSITE" id="PS51900"/>
    </source>
</evidence>
<evidence type="ECO:0000256" key="2">
    <source>
        <dbReference type="ARBA" id="ARBA00023125"/>
    </source>
</evidence>
<keyword evidence="3" id="KW-0233">DNA recombination</keyword>
<evidence type="ECO:0000256" key="1">
    <source>
        <dbReference type="ARBA" id="ARBA00022908"/>
    </source>
</evidence>
<gene>
    <name evidence="7" type="ORF">A3C72_02475</name>
</gene>
<dbReference type="Gene3D" id="1.10.443.10">
    <property type="entry name" value="Intergrase catalytic core"/>
    <property type="match status" value="1"/>
</dbReference>